<name>A0A822N0T6_9VIBR</name>
<dbReference type="AlphaFoldDB" id="A0A822N0T6"/>
<evidence type="ECO:0000313" key="2">
    <source>
        <dbReference type="Proteomes" id="UP000049495"/>
    </source>
</evidence>
<organism evidence="1 2">
    <name type="scientific">Vibrio crassostreae</name>
    <dbReference type="NCBI Taxonomy" id="246167"/>
    <lineage>
        <taxon>Bacteria</taxon>
        <taxon>Pseudomonadati</taxon>
        <taxon>Pseudomonadota</taxon>
        <taxon>Gammaproteobacteria</taxon>
        <taxon>Vibrionales</taxon>
        <taxon>Vibrionaceae</taxon>
        <taxon>Vibrio</taxon>
    </lineage>
</organism>
<reference evidence="2" key="1">
    <citation type="submission" date="2014-06" db="EMBL/GenBank/DDBJ databases">
        <authorList>
            <person name="Le Roux Frederique"/>
        </authorList>
    </citation>
    <scope>NUCLEOTIDE SEQUENCE [LARGE SCALE GENOMIC DNA]</scope>
    <source>
        <strain evidence="2">J5-5</strain>
    </source>
</reference>
<protein>
    <submittedName>
        <fullName evidence="1">Uncharacterized protein</fullName>
    </submittedName>
</protein>
<comment type="caution">
    <text evidence="1">The sequence shown here is derived from an EMBL/GenBank/DDBJ whole genome shotgun (WGS) entry which is preliminary data.</text>
</comment>
<dbReference type="Proteomes" id="UP000049495">
    <property type="component" value="Unassembled WGS sequence"/>
</dbReference>
<gene>
    <name evidence="1" type="ORF">VCR5J5_860003</name>
</gene>
<sequence>MPTANNNIGTDVPSSITDFFLKDFKFILNPKNIMLVVALFRFYKESQH</sequence>
<evidence type="ECO:0000313" key="1">
    <source>
        <dbReference type="EMBL" id="CDT70631.1"/>
    </source>
</evidence>
<accession>A0A822N0T6</accession>
<proteinExistence type="predicted"/>
<dbReference type="EMBL" id="CCJV01000151">
    <property type="protein sequence ID" value="CDT70631.1"/>
    <property type="molecule type" value="Genomic_DNA"/>
</dbReference>